<evidence type="ECO:0000256" key="1">
    <source>
        <dbReference type="ARBA" id="ARBA00005791"/>
    </source>
</evidence>
<feature type="domain" description="Thioredoxin-like fold" evidence="6">
    <location>
        <begin position="46"/>
        <end position="213"/>
    </location>
</feature>
<dbReference type="Proteomes" id="UP000243859">
    <property type="component" value="Unassembled WGS sequence"/>
</dbReference>
<evidence type="ECO:0000259" key="6">
    <source>
        <dbReference type="Pfam" id="PF13462"/>
    </source>
</evidence>
<sequence length="219" mass="23903">MPRYPHMLLGVLAVAALGGFWLTTQTPTLPPIAPAQAQTAKPVAITAMTLGDPQAPVKVQEFASFTCGHCGNFHDDVFKRLKADYIDTGKVHFAYQEVYWDRYALWAGMVARCGGEMRFFGLVDMIYDRQRAWLKAGEPADVAAALQKIGRSAGISEETLSACMQDGDTAQALVAWSDEQTAKHGIDATPSLVIDGRKYSNMSYADLKSILDEKLASKP</sequence>
<dbReference type="OrthoDB" id="8478320at2"/>
<dbReference type="InterPro" id="IPR012336">
    <property type="entry name" value="Thioredoxin-like_fold"/>
</dbReference>
<comment type="similarity">
    <text evidence="1">Belongs to the thioredoxin family. DsbA subfamily.</text>
</comment>
<evidence type="ECO:0000256" key="5">
    <source>
        <dbReference type="ARBA" id="ARBA00023284"/>
    </source>
</evidence>
<comment type="caution">
    <text evidence="7">The sequence shown here is derived from an EMBL/GenBank/DDBJ whole genome shotgun (WGS) entry which is preliminary data.</text>
</comment>
<evidence type="ECO:0000313" key="8">
    <source>
        <dbReference type="Proteomes" id="UP000243859"/>
    </source>
</evidence>
<dbReference type="SUPFAM" id="SSF52833">
    <property type="entry name" value="Thioredoxin-like"/>
    <property type="match status" value="1"/>
</dbReference>
<evidence type="ECO:0000256" key="4">
    <source>
        <dbReference type="ARBA" id="ARBA00023157"/>
    </source>
</evidence>
<reference evidence="7 8" key="1">
    <citation type="submission" date="2018-04" db="EMBL/GenBank/DDBJ databases">
        <title>Genomic Encyclopedia of Archaeal and Bacterial Type Strains, Phase II (KMG-II): from individual species to whole genera.</title>
        <authorList>
            <person name="Goeker M."/>
        </authorList>
    </citation>
    <scope>NUCLEOTIDE SEQUENCE [LARGE SCALE GENOMIC DNA]</scope>
    <source>
        <strain evidence="7 8">DSM 18064</strain>
    </source>
</reference>
<evidence type="ECO:0000313" key="7">
    <source>
        <dbReference type="EMBL" id="PTN03301.1"/>
    </source>
</evidence>
<dbReference type="AlphaFoldDB" id="A0A2T5BUV1"/>
<keyword evidence="8" id="KW-1185">Reference proteome</keyword>
<dbReference type="GO" id="GO:0016491">
    <property type="term" value="F:oxidoreductase activity"/>
    <property type="evidence" value="ECO:0007669"/>
    <property type="project" value="UniProtKB-KW"/>
</dbReference>
<organism evidence="7 8">
    <name type="scientific">Rhodovulum imhoffii</name>
    <dbReference type="NCBI Taxonomy" id="365340"/>
    <lineage>
        <taxon>Bacteria</taxon>
        <taxon>Pseudomonadati</taxon>
        <taxon>Pseudomonadota</taxon>
        <taxon>Alphaproteobacteria</taxon>
        <taxon>Rhodobacterales</taxon>
        <taxon>Paracoccaceae</taxon>
        <taxon>Rhodovulum</taxon>
    </lineage>
</organism>
<keyword evidence="2" id="KW-0732">Signal</keyword>
<proteinExistence type="inferred from homology"/>
<protein>
    <submittedName>
        <fullName evidence="7">Thioredoxin-like protein</fullName>
    </submittedName>
</protein>
<gene>
    <name evidence="7" type="ORF">C8N32_103144</name>
</gene>
<dbReference type="EMBL" id="QAAA01000003">
    <property type="protein sequence ID" value="PTN03301.1"/>
    <property type="molecule type" value="Genomic_DNA"/>
</dbReference>
<evidence type="ECO:0000256" key="2">
    <source>
        <dbReference type="ARBA" id="ARBA00022729"/>
    </source>
</evidence>
<keyword evidence="4" id="KW-1015">Disulfide bond</keyword>
<keyword evidence="5" id="KW-0676">Redox-active center</keyword>
<name>A0A2T5BUV1_9RHOB</name>
<dbReference type="RefSeq" id="WP_107891143.1">
    <property type="nucleotide sequence ID" value="NZ_NHSI01000062.1"/>
</dbReference>
<dbReference type="Gene3D" id="3.40.30.10">
    <property type="entry name" value="Glutaredoxin"/>
    <property type="match status" value="1"/>
</dbReference>
<evidence type="ECO:0000256" key="3">
    <source>
        <dbReference type="ARBA" id="ARBA00023002"/>
    </source>
</evidence>
<dbReference type="InterPro" id="IPR036249">
    <property type="entry name" value="Thioredoxin-like_sf"/>
</dbReference>
<accession>A0A2T5BUV1</accession>
<keyword evidence="3" id="KW-0560">Oxidoreductase</keyword>
<dbReference type="Pfam" id="PF13462">
    <property type="entry name" value="Thioredoxin_4"/>
    <property type="match status" value="1"/>
</dbReference>
<dbReference type="PANTHER" id="PTHR13887">
    <property type="entry name" value="GLUTATHIONE S-TRANSFERASE KAPPA"/>
    <property type="match status" value="1"/>
</dbReference>
<dbReference type="PANTHER" id="PTHR13887:SF14">
    <property type="entry name" value="DISULFIDE BOND FORMATION PROTEIN D"/>
    <property type="match status" value="1"/>
</dbReference>